<dbReference type="PROSITE" id="PS50088">
    <property type="entry name" value="ANK_REPEAT"/>
    <property type="match status" value="1"/>
</dbReference>
<dbReference type="AlphaFoldDB" id="W4JMA7"/>
<evidence type="ECO:0000313" key="2">
    <source>
        <dbReference type="EMBL" id="ETW74663.1"/>
    </source>
</evidence>
<dbReference type="InterPro" id="IPR036770">
    <property type="entry name" value="Ankyrin_rpt-contain_sf"/>
</dbReference>
<evidence type="ECO:0000313" key="3">
    <source>
        <dbReference type="Proteomes" id="UP000030671"/>
    </source>
</evidence>
<protein>
    <submittedName>
        <fullName evidence="2">Uncharacterized protein</fullName>
    </submittedName>
</protein>
<dbReference type="Gene3D" id="1.25.40.20">
    <property type="entry name" value="Ankyrin repeat-containing domain"/>
    <property type="match status" value="1"/>
</dbReference>
<dbReference type="GeneID" id="20669152"/>
<feature type="non-terminal residue" evidence="2">
    <location>
        <position position="177"/>
    </location>
</feature>
<gene>
    <name evidence="2" type="ORF">HETIRDRAFT_247155</name>
</gene>
<dbReference type="SMART" id="SM00248">
    <property type="entry name" value="ANK"/>
    <property type="match status" value="2"/>
</dbReference>
<dbReference type="KEGG" id="hir:HETIRDRAFT_247155"/>
<dbReference type="EMBL" id="KI925467">
    <property type="protein sequence ID" value="ETW74663.1"/>
    <property type="molecule type" value="Genomic_DNA"/>
</dbReference>
<dbReference type="PROSITE" id="PS50297">
    <property type="entry name" value="ANK_REP_REGION"/>
    <property type="match status" value="1"/>
</dbReference>
<accession>W4JMA7</accession>
<keyword evidence="3" id="KW-1185">Reference proteome</keyword>
<dbReference type="InterPro" id="IPR002110">
    <property type="entry name" value="Ankyrin_rpt"/>
</dbReference>
<feature type="repeat" description="ANK" evidence="1">
    <location>
        <begin position="37"/>
        <end position="58"/>
    </location>
</feature>
<name>W4JMA7_HETIT</name>
<dbReference type="OrthoDB" id="10057496at2759"/>
<organism evidence="2 3">
    <name type="scientific">Heterobasidion irregulare (strain TC 32-1)</name>
    <dbReference type="NCBI Taxonomy" id="747525"/>
    <lineage>
        <taxon>Eukaryota</taxon>
        <taxon>Fungi</taxon>
        <taxon>Dikarya</taxon>
        <taxon>Basidiomycota</taxon>
        <taxon>Agaricomycotina</taxon>
        <taxon>Agaricomycetes</taxon>
        <taxon>Russulales</taxon>
        <taxon>Bondarzewiaceae</taxon>
        <taxon>Heterobasidion</taxon>
        <taxon>Heterobasidion annosum species complex</taxon>
    </lineage>
</organism>
<evidence type="ECO:0000256" key="1">
    <source>
        <dbReference type="PROSITE-ProRule" id="PRU00023"/>
    </source>
</evidence>
<dbReference type="RefSeq" id="XP_009553158.1">
    <property type="nucleotide sequence ID" value="XM_009554863.1"/>
</dbReference>
<dbReference type="STRING" id="747525.W4JMA7"/>
<dbReference type="eggNOG" id="KOG0504">
    <property type="taxonomic scope" value="Eukaryota"/>
</dbReference>
<dbReference type="HOGENOM" id="CLU_000134_20_1_1"/>
<dbReference type="Proteomes" id="UP000030671">
    <property type="component" value="Unassembled WGS sequence"/>
</dbReference>
<dbReference type="PANTHER" id="PTHR24121:SF23">
    <property type="entry name" value="NO MECHANORECEPTOR POTENTIAL C, ISOFORM H"/>
    <property type="match status" value="1"/>
</dbReference>
<sequence>EDTDDALLAARFGDTDDLRAFAARFGPAALQRATDTNGNTLLHMAAANGHTDVLTYLLPLLPHPHPALLAQNAAGSTPLHWAALNAHLPALQALVRFPRGPGAALVDARDAAGRSALAHAEEGGWEEGARWLVGVMRIEGDGGAEGEGEGAEGLEGQEIEVEIEDADGGIARLSLAQ</sequence>
<keyword evidence="1" id="KW-0040">ANK repeat</keyword>
<proteinExistence type="predicted"/>
<dbReference type="SUPFAM" id="SSF48403">
    <property type="entry name" value="Ankyrin repeat"/>
    <property type="match status" value="1"/>
</dbReference>
<dbReference type="InParanoid" id="W4JMA7"/>
<dbReference type="PANTHER" id="PTHR24121">
    <property type="entry name" value="NO MECHANORECEPTOR POTENTIAL C, ISOFORM D-RELATED"/>
    <property type="match status" value="1"/>
</dbReference>
<feature type="non-terminal residue" evidence="2">
    <location>
        <position position="1"/>
    </location>
</feature>
<reference evidence="2 3" key="1">
    <citation type="journal article" date="2012" name="New Phytol.">
        <title>Insight into trade-off between wood decay and parasitism from the genome of a fungal forest pathogen.</title>
        <authorList>
            <person name="Olson A."/>
            <person name="Aerts A."/>
            <person name="Asiegbu F."/>
            <person name="Belbahri L."/>
            <person name="Bouzid O."/>
            <person name="Broberg A."/>
            <person name="Canback B."/>
            <person name="Coutinho P.M."/>
            <person name="Cullen D."/>
            <person name="Dalman K."/>
            <person name="Deflorio G."/>
            <person name="van Diepen L.T."/>
            <person name="Dunand C."/>
            <person name="Duplessis S."/>
            <person name="Durling M."/>
            <person name="Gonthier P."/>
            <person name="Grimwood J."/>
            <person name="Fossdal C.G."/>
            <person name="Hansson D."/>
            <person name="Henrissat B."/>
            <person name="Hietala A."/>
            <person name="Himmelstrand K."/>
            <person name="Hoffmeister D."/>
            <person name="Hogberg N."/>
            <person name="James T.Y."/>
            <person name="Karlsson M."/>
            <person name="Kohler A."/>
            <person name="Kues U."/>
            <person name="Lee Y.H."/>
            <person name="Lin Y.C."/>
            <person name="Lind M."/>
            <person name="Lindquist E."/>
            <person name="Lombard V."/>
            <person name="Lucas S."/>
            <person name="Lunden K."/>
            <person name="Morin E."/>
            <person name="Murat C."/>
            <person name="Park J."/>
            <person name="Raffaello T."/>
            <person name="Rouze P."/>
            <person name="Salamov A."/>
            <person name="Schmutz J."/>
            <person name="Solheim H."/>
            <person name="Stahlberg J."/>
            <person name="Velez H."/>
            <person name="de Vries R.P."/>
            <person name="Wiebenga A."/>
            <person name="Woodward S."/>
            <person name="Yakovlev I."/>
            <person name="Garbelotto M."/>
            <person name="Martin F."/>
            <person name="Grigoriev I.V."/>
            <person name="Stenlid J."/>
        </authorList>
    </citation>
    <scope>NUCLEOTIDE SEQUENCE [LARGE SCALE GENOMIC DNA]</scope>
    <source>
        <strain evidence="2 3">TC 32-1</strain>
    </source>
</reference>
<dbReference type="Pfam" id="PF12796">
    <property type="entry name" value="Ank_2"/>
    <property type="match status" value="1"/>
</dbReference>